<protein>
    <submittedName>
        <fullName evidence="4">Peptidoglycan/LPS O-acetylase OafA/YrhL</fullName>
    </submittedName>
</protein>
<evidence type="ECO:0000313" key="5">
    <source>
        <dbReference type="Proteomes" id="UP000592181"/>
    </source>
</evidence>
<feature type="transmembrane region" description="Helical" evidence="1">
    <location>
        <begin position="209"/>
        <end position="226"/>
    </location>
</feature>
<dbReference type="InterPro" id="IPR002656">
    <property type="entry name" value="Acyl_transf_3_dom"/>
</dbReference>
<dbReference type="InterPro" id="IPR050879">
    <property type="entry name" value="Acyltransferase_3"/>
</dbReference>
<gene>
    <name evidence="4" type="ORF">BJY28_001490</name>
</gene>
<dbReference type="RefSeq" id="WP_179462453.1">
    <property type="nucleotide sequence ID" value="NZ_JACBZX010000001.1"/>
</dbReference>
<keyword evidence="1" id="KW-1133">Transmembrane helix</keyword>
<keyword evidence="5" id="KW-1185">Reference proteome</keyword>
<dbReference type="PANTHER" id="PTHR23028">
    <property type="entry name" value="ACETYLTRANSFERASE"/>
    <property type="match status" value="1"/>
</dbReference>
<dbReference type="GO" id="GO:0009103">
    <property type="term" value="P:lipopolysaccharide biosynthetic process"/>
    <property type="evidence" value="ECO:0007669"/>
    <property type="project" value="TreeGrafter"/>
</dbReference>
<feature type="transmembrane region" description="Helical" evidence="1">
    <location>
        <begin position="35"/>
        <end position="57"/>
    </location>
</feature>
<feature type="transmembrane region" description="Helical" evidence="1">
    <location>
        <begin position="238"/>
        <end position="258"/>
    </location>
</feature>
<evidence type="ECO:0000313" key="4">
    <source>
        <dbReference type="EMBL" id="NYG37021.1"/>
    </source>
</evidence>
<accession>A0A852XEY5</accession>
<organism evidence="4 5">
    <name type="scientific">Janibacter alkaliphilus</name>
    <dbReference type="NCBI Taxonomy" id="1069963"/>
    <lineage>
        <taxon>Bacteria</taxon>
        <taxon>Bacillati</taxon>
        <taxon>Actinomycetota</taxon>
        <taxon>Actinomycetes</taxon>
        <taxon>Micrococcales</taxon>
        <taxon>Intrasporangiaceae</taxon>
        <taxon>Janibacter</taxon>
    </lineage>
</organism>
<evidence type="ECO:0000256" key="1">
    <source>
        <dbReference type="SAM" id="Phobius"/>
    </source>
</evidence>
<dbReference type="SUPFAM" id="SSF52266">
    <property type="entry name" value="SGNH hydrolase"/>
    <property type="match status" value="1"/>
</dbReference>
<dbReference type="GO" id="GO:0016747">
    <property type="term" value="F:acyltransferase activity, transferring groups other than amino-acyl groups"/>
    <property type="evidence" value="ECO:0007669"/>
    <property type="project" value="InterPro"/>
</dbReference>
<dbReference type="GO" id="GO:0016020">
    <property type="term" value="C:membrane"/>
    <property type="evidence" value="ECO:0007669"/>
    <property type="project" value="TreeGrafter"/>
</dbReference>
<feature type="transmembrane region" description="Helical" evidence="1">
    <location>
        <begin position="149"/>
        <end position="165"/>
    </location>
</feature>
<evidence type="ECO:0000259" key="2">
    <source>
        <dbReference type="Pfam" id="PF01757"/>
    </source>
</evidence>
<dbReference type="AlphaFoldDB" id="A0A852XEY5"/>
<comment type="caution">
    <text evidence="4">The sequence shown here is derived from an EMBL/GenBank/DDBJ whole genome shotgun (WGS) entry which is preliminary data.</text>
</comment>
<feature type="domain" description="Acyltransferase 3" evidence="2">
    <location>
        <begin position="10"/>
        <end position="345"/>
    </location>
</feature>
<proteinExistence type="predicted"/>
<feature type="transmembrane region" description="Helical" evidence="1">
    <location>
        <begin position="332"/>
        <end position="352"/>
    </location>
</feature>
<dbReference type="InterPro" id="IPR043968">
    <property type="entry name" value="SGNH"/>
</dbReference>
<feature type="transmembrane region" description="Helical" evidence="1">
    <location>
        <begin position="78"/>
        <end position="95"/>
    </location>
</feature>
<dbReference type="Pfam" id="PF01757">
    <property type="entry name" value="Acyl_transf_3"/>
    <property type="match status" value="1"/>
</dbReference>
<reference evidence="4 5" key="1">
    <citation type="submission" date="2020-07" db="EMBL/GenBank/DDBJ databases">
        <title>Sequencing the genomes of 1000 actinobacteria strains.</title>
        <authorList>
            <person name="Klenk H.-P."/>
        </authorList>
    </citation>
    <scope>NUCLEOTIDE SEQUENCE [LARGE SCALE GENOMIC DNA]</scope>
    <source>
        <strain evidence="4 5">DSM 24723</strain>
    </source>
</reference>
<dbReference type="Pfam" id="PF19040">
    <property type="entry name" value="SGNH"/>
    <property type="match status" value="1"/>
</dbReference>
<keyword evidence="1" id="KW-0812">Transmembrane</keyword>
<keyword evidence="1" id="KW-0472">Membrane</keyword>
<feature type="transmembrane region" description="Helical" evidence="1">
    <location>
        <begin position="7"/>
        <end position="29"/>
    </location>
</feature>
<feature type="transmembrane region" description="Helical" evidence="1">
    <location>
        <begin position="170"/>
        <end position="189"/>
    </location>
</feature>
<dbReference type="EMBL" id="JACBZX010000001">
    <property type="protein sequence ID" value="NYG37021.1"/>
    <property type="molecule type" value="Genomic_DNA"/>
</dbReference>
<sequence length="652" mass="70706">MADRRAGYLPALDGVRGLLMLLFMAYHLGASQLQGAWIGINLFFILSAFLIVRLLVIEHDRHGDIDVLGFYRRRARRLLPALLLVLAAVSVWWGLLGEGEVRRRLGGDVLATLGYVINWRLIAQSDEYFGDRAGASPLRHAWSLAIEEQFYLLVPLLVIALLMLLGRRRLVAVAVLAAATVLATLWTASVAGDPGTGFARLYYGTDTRAQSLLLGAALGLWSAPRAGRRPIRSLPGGLLLAMGAVGLIVTLVGLVVISPEAPWMYQRGGILLLGLAAAALVLACADDRGSPLTRALGWGPLAHTGRLAYGLYLWHWPVALILLDLLGSDGPVNIVLGTAVSYLLAHLSYTYVERPVIARGVRGLLPTRRPALVGALPVAAVTAVGLVLVGTAPASPAEQPVAPARDLVAGQPEHRPGQPSRIAVRGDSVPYYLARDFSASAAEGVQIDNLAATGCDLLPEPAVVTEDLLLRDEDACARLRETWPTTFEERGDQVLLLFGSPLLILPHRIDGETIGLDDPAYRRAITDRLDTLREQAYAAGAEQVQLVNLPCRRSIPQGLPAEMRDALEENAEFRAEYQDPVQVNAILEDWADRYDDVALLDLDGALCADGPREQVGGQTVYGDDLHFSEEITPTVWRWLLGQVSQEYAARER</sequence>
<feature type="transmembrane region" description="Helical" evidence="1">
    <location>
        <begin position="372"/>
        <end position="392"/>
    </location>
</feature>
<dbReference type="Proteomes" id="UP000592181">
    <property type="component" value="Unassembled WGS sequence"/>
</dbReference>
<evidence type="ECO:0000259" key="3">
    <source>
        <dbReference type="Pfam" id="PF19040"/>
    </source>
</evidence>
<feature type="transmembrane region" description="Helical" evidence="1">
    <location>
        <begin position="264"/>
        <end position="285"/>
    </location>
</feature>
<dbReference type="PANTHER" id="PTHR23028:SF53">
    <property type="entry name" value="ACYL_TRANSF_3 DOMAIN-CONTAINING PROTEIN"/>
    <property type="match status" value="1"/>
</dbReference>
<feature type="domain" description="SGNH" evidence="3">
    <location>
        <begin position="417"/>
        <end position="629"/>
    </location>
</feature>
<feature type="transmembrane region" description="Helical" evidence="1">
    <location>
        <begin position="306"/>
        <end position="326"/>
    </location>
</feature>
<name>A0A852XEY5_9MICO</name>